<feature type="region of interest" description="Disordered" evidence="1">
    <location>
        <begin position="37"/>
        <end position="74"/>
    </location>
</feature>
<dbReference type="Proteomes" id="UP000784294">
    <property type="component" value="Unassembled WGS sequence"/>
</dbReference>
<evidence type="ECO:0000256" key="1">
    <source>
        <dbReference type="SAM" id="MobiDB-lite"/>
    </source>
</evidence>
<accession>A0A3S5CKH7</accession>
<sequence>MSAPDNKFSAILSSVREPLHASSLTASKSLQCQRQLVEKQQETSESKSACLPKPCLESQPAPPEMNSSAVKVPSGQIAWHDSDKKGSCMNSLPDTSNSEFFMPLADDKRFEAPLSTNYSVIIS</sequence>
<dbReference type="AlphaFoldDB" id="A0A3S5CKH7"/>
<name>A0A3S5CKH7_9PLAT</name>
<proteinExistence type="predicted"/>
<gene>
    <name evidence="2" type="ORF">PXEA_LOCUS9306</name>
</gene>
<keyword evidence="3" id="KW-1185">Reference proteome</keyword>
<protein>
    <submittedName>
        <fullName evidence="2">Uncharacterized protein</fullName>
    </submittedName>
</protein>
<evidence type="ECO:0000313" key="3">
    <source>
        <dbReference type="Proteomes" id="UP000784294"/>
    </source>
</evidence>
<organism evidence="2 3">
    <name type="scientific">Protopolystoma xenopodis</name>
    <dbReference type="NCBI Taxonomy" id="117903"/>
    <lineage>
        <taxon>Eukaryota</taxon>
        <taxon>Metazoa</taxon>
        <taxon>Spiralia</taxon>
        <taxon>Lophotrochozoa</taxon>
        <taxon>Platyhelminthes</taxon>
        <taxon>Monogenea</taxon>
        <taxon>Polyopisthocotylea</taxon>
        <taxon>Polystomatidea</taxon>
        <taxon>Polystomatidae</taxon>
        <taxon>Protopolystoma</taxon>
    </lineage>
</organism>
<evidence type="ECO:0000313" key="2">
    <source>
        <dbReference type="EMBL" id="VEL15866.1"/>
    </source>
</evidence>
<reference evidence="2" key="1">
    <citation type="submission" date="2018-11" db="EMBL/GenBank/DDBJ databases">
        <authorList>
            <consortium name="Pathogen Informatics"/>
        </authorList>
    </citation>
    <scope>NUCLEOTIDE SEQUENCE</scope>
</reference>
<dbReference type="EMBL" id="CAAALY010026239">
    <property type="protein sequence ID" value="VEL15866.1"/>
    <property type="molecule type" value="Genomic_DNA"/>
</dbReference>
<comment type="caution">
    <text evidence="2">The sequence shown here is derived from an EMBL/GenBank/DDBJ whole genome shotgun (WGS) entry which is preliminary data.</text>
</comment>